<feature type="transmembrane region" description="Helical" evidence="1">
    <location>
        <begin position="89"/>
        <end position="108"/>
    </location>
</feature>
<comment type="caution">
    <text evidence="2">The sequence shown here is derived from an EMBL/GenBank/DDBJ whole genome shotgun (WGS) entry which is preliminary data.</text>
</comment>
<dbReference type="InterPro" id="IPR007263">
    <property type="entry name" value="DCC1-like"/>
</dbReference>
<protein>
    <submittedName>
        <fullName evidence="2">Thiol-disulfide oxidoreductase DCC family protein</fullName>
    </submittedName>
</protein>
<dbReference type="Proteomes" id="UP000298264">
    <property type="component" value="Unassembled WGS sequence"/>
</dbReference>
<evidence type="ECO:0000313" key="3">
    <source>
        <dbReference type="Proteomes" id="UP000298264"/>
    </source>
</evidence>
<gene>
    <name evidence="2" type="ORF">EHS11_06065</name>
</gene>
<dbReference type="PANTHER" id="PTHR33639:SF2">
    <property type="entry name" value="DUF393 DOMAIN-CONTAINING PROTEIN"/>
    <property type="match status" value="1"/>
</dbReference>
<reference evidence="2" key="1">
    <citation type="journal article" date="2019" name="PLoS Negl. Trop. Dis.">
        <title>Revisiting the worldwide diversity of Leptospira species in the environment.</title>
        <authorList>
            <person name="Vincent A.T."/>
            <person name="Schiettekatte O."/>
            <person name="Bourhy P."/>
            <person name="Veyrier F.J."/>
            <person name="Picardeau M."/>
        </authorList>
    </citation>
    <scope>NUCLEOTIDE SEQUENCE [LARGE SCALE GENOMIC DNA]</scope>
    <source>
        <strain evidence="2">201400974</strain>
    </source>
</reference>
<proteinExistence type="predicted"/>
<dbReference type="EMBL" id="RQHV01000038">
    <property type="protein sequence ID" value="TGN11661.1"/>
    <property type="molecule type" value="Genomic_DNA"/>
</dbReference>
<evidence type="ECO:0000313" key="2">
    <source>
        <dbReference type="EMBL" id="TGN11661.1"/>
    </source>
</evidence>
<name>A0A4R9LQ88_9LEPT</name>
<dbReference type="PANTHER" id="PTHR33639">
    <property type="entry name" value="THIOL-DISULFIDE OXIDOREDUCTASE DCC"/>
    <property type="match status" value="1"/>
</dbReference>
<keyword evidence="3" id="KW-1185">Reference proteome</keyword>
<organism evidence="2 3">
    <name type="scientific">Leptospira ilyithenensis</name>
    <dbReference type="NCBI Taxonomy" id="2484901"/>
    <lineage>
        <taxon>Bacteria</taxon>
        <taxon>Pseudomonadati</taxon>
        <taxon>Spirochaetota</taxon>
        <taxon>Spirochaetia</taxon>
        <taxon>Leptospirales</taxon>
        <taxon>Leptospiraceae</taxon>
        <taxon>Leptospira</taxon>
    </lineage>
</organism>
<sequence length="135" mass="15669">MTTEPQNILLFDGVCNLCNNVVQFTIKRDRVGKFKFAALQSEAGQTLLKKFNLPKEDFDSFVLVQGDKFYLRSTAGLHVLKELGGHWRIFYILILFPSFLRDFVYTLVAKSRYKIFGRTESCMMPTPELKSRFLD</sequence>
<keyword evidence="1" id="KW-1133">Transmembrane helix</keyword>
<keyword evidence="1" id="KW-0472">Membrane</keyword>
<dbReference type="InterPro" id="IPR052927">
    <property type="entry name" value="DCC_oxidoreductase"/>
</dbReference>
<accession>A0A4R9LQ88</accession>
<dbReference type="GO" id="GO:0015035">
    <property type="term" value="F:protein-disulfide reductase activity"/>
    <property type="evidence" value="ECO:0007669"/>
    <property type="project" value="InterPro"/>
</dbReference>
<keyword evidence="1" id="KW-0812">Transmembrane</keyword>
<evidence type="ECO:0000256" key="1">
    <source>
        <dbReference type="SAM" id="Phobius"/>
    </source>
</evidence>
<dbReference type="AlphaFoldDB" id="A0A4R9LQ88"/>
<dbReference type="OrthoDB" id="9785438at2"/>
<dbReference type="Pfam" id="PF04134">
    <property type="entry name" value="DCC1-like"/>
    <property type="match status" value="1"/>
</dbReference>
<dbReference type="RefSeq" id="WP_135763511.1">
    <property type="nucleotide sequence ID" value="NZ_RQHV01000038.1"/>
</dbReference>